<dbReference type="PANTHER" id="PTHR46991">
    <property type="entry name" value="23.5 KDA HEAT SHOCK PROTEIN, MITOCHONDRIAL"/>
    <property type="match status" value="1"/>
</dbReference>
<dbReference type="Pfam" id="PF00011">
    <property type="entry name" value="HSP20"/>
    <property type="match status" value="1"/>
</dbReference>
<dbReference type="SUPFAM" id="SSF49764">
    <property type="entry name" value="HSP20-like chaperones"/>
    <property type="match status" value="1"/>
</dbReference>
<dbReference type="InterPro" id="IPR008978">
    <property type="entry name" value="HSP20-like_chaperone"/>
</dbReference>
<accession>A0A022QAK7</accession>
<dbReference type="eggNOG" id="KOG0710">
    <property type="taxonomic scope" value="Eukaryota"/>
</dbReference>
<evidence type="ECO:0000256" key="4">
    <source>
        <dbReference type="RuleBase" id="RU003616"/>
    </source>
</evidence>
<feature type="domain" description="SHSP" evidence="5">
    <location>
        <begin position="130"/>
        <end position="236"/>
    </location>
</feature>
<evidence type="ECO:0000256" key="3">
    <source>
        <dbReference type="PROSITE-ProRule" id="PRU00285"/>
    </source>
</evidence>
<dbReference type="CDD" id="cd06464">
    <property type="entry name" value="ACD_sHsps-like"/>
    <property type="match status" value="1"/>
</dbReference>
<organism evidence="6 7">
    <name type="scientific">Erythranthe guttata</name>
    <name type="common">Yellow monkey flower</name>
    <name type="synonym">Mimulus guttatus</name>
    <dbReference type="NCBI Taxonomy" id="4155"/>
    <lineage>
        <taxon>Eukaryota</taxon>
        <taxon>Viridiplantae</taxon>
        <taxon>Streptophyta</taxon>
        <taxon>Embryophyta</taxon>
        <taxon>Tracheophyta</taxon>
        <taxon>Spermatophyta</taxon>
        <taxon>Magnoliopsida</taxon>
        <taxon>eudicotyledons</taxon>
        <taxon>Gunneridae</taxon>
        <taxon>Pentapetalae</taxon>
        <taxon>asterids</taxon>
        <taxon>lamiids</taxon>
        <taxon>Lamiales</taxon>
        <taxon>Phrymaceae</taxon>
        <taxon>Erythranthe</taxon>
    </lineage>
</organism>
<evidence type="ECO:0000256" key="2">
    <source>
        <dbReference type="ARBA" id="ARBA00023016"/>
    </source>
</evidence>
<proteinExistence type="inferred from homology"/>
<dbReference type="AlphaFoldDB" id="A0A022QAK7"/>
<evidence type="ECO:0000256" key="1">
    <source>
        <dbReference type="ARBA" id="ARBA00022946"/>
    </source>
</evidence>
<dbReference type="Gene3D" id="2.60.40.790">
    <property type="match status" value="1"/>
</dbReference>
<dbReference type="EMBL" id="KI632098">
    <property type="protein sequence ID" value="EYU24956.1"/>
    <property type="molecule type" value="Genomic_DNA"/>
</dbReference>
<dbReference type="Proteomes" id="UP000030748">
    <property type="component" value="Unassembled WGS sequence"/>
</dbReference>
<reference evidence="6 7" key="1">
    <citation type="journal article" date="2013" name="Proc. Natl. Acad. Sci. U.S.A.">
        <title>Fine-scale variation in meiotic recombination in Mimulus inferred from population shotgun sequencing.</title>
        <authorList>
            <person name="Hellsten U."/>
            <person name="Wright K.M."/>
            <person name="Jenkins J."/>
            <person name="Shu S."/>
            <person name="Yuan Y."/>
            <person name="Wessler S.R."/>
            <person name="Schmutz J."/>
            <person name="Willis J.H."/>
            <person name="Rokhsar D.S."/>
        </authorList>
    </citation>
    <scope>NUCLEOTIDE SEQUENCE [LARGE SCALE GENOMIC DNA]</scope>
    <source>
        <strain evidence="7">cv. DUN x IM62</strain>
    </source>
</reference>
<keyword evidence="7" id="KW-1185">Reference proteome</keyword>
<keyword evidence="1" id="KW-0809">Transit peptide</keyword>
<name>A0A022QAK7_ERYGU</name>
<gene>
    <name evidence="6" type="ORF">MIMGU_mgv1a012908mg</name>
</gene>
<evidence type="ECO:0000313" key="7">
    <source>
        <dbReference type="Proteomes" id="UP000030748"/>
    </source>
</evidence>
<dbReference type="PROSITE" id="PS01031">
    <property type="entry name" value="SHSP"/>
    <property type="match status" value="1"/>
</dbReference>
<evidence type="ECO:0000313" key="6">
    <source>
        <dbReference type="EMBL" id="EYU24956.1"/>
    </source>
</evidence>
<dbReference type="InterPro" id="IPR044656">
    <property type="entry name" value="HSP14.7/HSP23.5/HSP23.6-like"/>
</dbReference>
<dbReference type="PANTHER" id="PTHR46991:SF11">
    <property type="entry name" value="SMALL HEAT SHOCK PROTEIN HSPF"/>
    <property type="match status" value="1"/>
</dbReference>
<evidence type="ECO:0000259" key="5">
    <source>
        <dbReference type="PROSITE" id="PS01031"/>
    </source>
</evidence>
<protein>
    <recommendedName>
        <fullName evidence="5">SHSP domain-containing protein</fullName>
    </recommendedName>
</protein>
<keyword evidence="2" id="KW-0346">Stress response</keyword>
<dbReference type="InterPro" id="IPR002068">
    <property type="entry name" value="A-crystallin/Hsp20_dom"/>
</dbReference>
<sequence>MEKLTFPRPPNYQTLRNSHCVFVFFKLCITRESSTMAVSSLALKRLLSSGVLSRSLRTVRTVSLPASSRLFNTNAVREYDSDDSDVDGGDRRRPEIRVFSPFSGVFDPFSARSNFTQILNMMNQFTESPVSASAFRRNWEAKETGEGLHLRMDMPGLGKEDVKVSVEQNTLVIRGEGNKEFEEDGSGRRYTGRIDLPERIYRTDGIKAEMKNGVLKVFLPRIKEEERTDVFQVNVE</sequence>
<comment type="similarity">
    <text evidence="3 4">Belongs to the small heat shock protein (HSP20) family.</text>
</comment>
<dbReference type="STRING" id="4155.A0A022QAK7"/>